<evidence type="ECO:0000256" key="2">
    <source>
        <dbReference type="ARBA" id="ARBA00022475"/>
    </source>
</evidence>
<dbReference type="RefSeq" id="WP_130254849.1">
    <property type="nucleotide sequence ID" value="NZ_PPSX01000021.1"/>
</dbReference>
<keyword evidence="4 6" id="KW-1133">Transmembrane helix</keyword>
<dbReference type="InterPro" id="IPR003838">
    <property type="entry name" value="ABC3_permease_C"/>
</dbReference>
<comment type="subcellular location">
    <subcellularLocation>
        <location evidence="1">Cell membrane</location>
        <topology evidence="1">Multi-pass membrane protein</topology>
    </subcellularLocation>
</comment>
<gene>
    <name evidence="9" type="ORF">C1E23_06735</name>
</gene>
<proteinExistence type="predicted"/>
<evidence type="ECO:0000256" key="1">
    <source>
        <dbReference type="ARBA" id="ARBA00004651"/>
    </source>
</evidence>
<feature type="transmembrane region" description="Helical" evidence="6">
    <location>
        <begin position="675"/>
        <end position="697"/>
    </location>
</feature>
<feature type="domain" description="ABC3 transporter permease C-terminal" evidence="7">
    <location>
        <begin position="280"/>
        <end position="391"/>
    </location>
</feature>
<dbReference type="InterPro" id="IPR025857">
    <property type="entry name" value="MacB_PCD"/>
</dbReference>
<dbReference type="InterPro" id="IPR050250">
    <property type="entry name" value="Macrolide_Exporter_MacB"/>
</dbReference>
<dbReference type="GO" id="GO:0022857">
    <property type="term" value="F:transmembrane transporter activity"/>
    <property type="evidence" value="ECO:0007669"/>
    <property type="project" value="TreeGrafter"/>
</dbReference>
<keyword evidence="5 6" id="KW-0472">Membrane</keyword>
<dbReference type="Proteomes" id="UP000291338">
    <property type="component" value="Unassembled WGS sequence"/>
</dbReference>
<dbReference type="Pfam" id="PF02687">
    <property type="entry name" value="FtsX"/>
    <property type="match status" value="2"/>
</dbReference>
<evidence type="ECO:0000256" key="5">
    <source>
        <dbReference type="ARBA" id="ARBA00023136"/>
    </source>
</evidence>
<reference evidence="9 10" key="1">
    <citation type="submission" date="2018-01" db="EMBL/GenBank/DDBJ databases">
        <title>Co-occurrence of chitin degradation, pigmentation and bioactivity in marine Pseudoalteromonas.</title>
        <authorList>
            <person name="Paulsen S."/>
            <person name="Gram L."/>
            <person name="Machado H."/>
        </authorList>
    </citation>
    <scope>NUCLEOTIDE SEQUENCE [LARGE SCALE GENOMIC DNA]</scope>
    <source>
        <strain evidence="9 10">S3898</strain>
    </source>
</reference>
<name>A0A4Q7IPA1_9GAMM</name>
<evidence type="ECO:0000259" key="7">
    <source>
        <dbReference type="Pfam" id="PF02687"/>
    </source>
</evidence>
<dbReference type="GO" id="GO:0005886">
    <property type="term" value="C:plasma membrane"/>
    <property type="evidence" value="ECO:0007669"/>
    <property type="project" value="UniProtKB-SubCell"/>
</dbReference>
<accession>A0A4Q7IPA1</accession>
<keyword evidence="2" id="KW-1003">Cell membrane</keyword>
<evidence type="ECO:0000313" key="9">
    <source>
        <dbReference type="EMBL" id="RZQ53770.1"/>
    </source>
</evidence>
<dbReference type="EMBL" id="PPSX01000021">
    <property type="protein sequence ID" value="RZQ53770.1"/>
    <property type="molecule type" value="Genomic_DNA"/>
</dbReference>
<feature type="transmembrane region" description="Helical" evidence="6">
    <location>
        <begin position="329"/>
        <end position="350"/>
    </location>
</feature>
<evidence type="ECO:0000256" key="3">
    <source>
        <dbReference type="ARBA" id="ARBA00022692"/>
    </source>
</evidence>
<feature type="domain" description="MacB-like periplasmic core" evidence="8">
    <location>
        <begin position="21"/>
        <end position="234"/>
    </location>
</feature>
<dbReference type="AlphaFoldDB" id="A0A4Q7IPA1"/>
<sequence length="798" mass="86620">MIFNYLITALRAFKQQKQHFLLNVIGLSVGLSAAILVALFAKNELSFDKQQPNADRVYRVAQDYSKLGLGTIPIYSYTRGTQALDFSQVEDVFALKMVEFTREAEVDVKHNNQGFKLNNLYAATANIEDFIAIDVLAGNIKEAMSTPNSLALSESEALRIFGTMNVVGETLNHAKGSYIIKAVFADLPDNTHFGFQALVYAEHISEDLNNTIHYVYLKLTAGTDISALEQQLTEQAFTGEFKGKMFIELHSILDLHLTANSPFEMKTGGTKQVVTICIGLSILLVLIASFNFINMTVAQSTKRAKEVGVRKALGASKTQLVSQFLSESVLVALLSMVLACVLVELVMPSFNNLVDRELVLNYVSSFGAGIVVVAIAVGVLAGLYPAFFISSFSAKRVLSGDLQRGSTAIWVRKSLLTFQASLAIGLIIGSATLLQQLSHLQNLPLGYQTAQRLVISEVPVGEVFTQQPSAVVNQLLAIEGVQHLGVIDTQLTRSINNTLRPTWPNGEESGGITPIVGTSFEVVKSLGLELLAGRDFSREFAGDWANRVDGITHVGTIVTETVAKQAGFTNVADIIGKSIKDVGRNVDMRVVGVVADVKIGNAQNANTDIMFLLGFSYFNPTSEVVLTVNPHNVVSIRQQAAEVLAQHANVFEPKIELLSDSYKEVLKGDQRISQVVLIFTGLAVFLTCLGTFGLASFSAARRQKEVAVRKVLGASRISIVNILAKEFLVLVGVSIAIAYPVTYLLVGDWLANFNDRIDQAILVYGIAAIVVAGITWVTVASLAFKAASTRPSLILRYE</sequence>
<evidence type="ECO:0000313" key="10">
    <source>
        <dbReference type="Proteomes" id="UP000291338"/>
    </source>
</evidence>
<dbReference type="PANTHER" id="PTHR30572">
    <property type="entry name" value="MEMBRANE COMPONENT OF TRANSPORTER-RELATED"/>
    <property type="match status" value="1"/>
</dbReference>
<feature type="transmembrane region" description="Helical" evidence="6">
    <location>
        <begin position="20"/>
        <end position="41"/>
    </location>
</feature>
<comment type="caution">
    <text evidence="9">The sequence shown here is derived from an EMBL/GenBank/DDBJ whole genome shotgun (WGS) entry which is preliminary data.</text>
</comment>
<evidence type="ECO:0000256" key="6">
    <source>
        <dbReference type="SAM" id="Phobius"/>
    </source>
</evidence>
<evidence type="ECO:0000256" key="4">
    <source>
        <dbReference type="ARBA" id="ARBA00022989"/>
    </source>
</evidence>
<protein>
    <submittedName>
        <fullName evidence="9">ABC transporter permease</fullName>
    </submittedName>
</protein>
<evidence type="ECO:0000259" key="8">
    <source>
        <dbReference type="Pfam" id="PF12704"/>
    </source>
</evidence>
<dbReference type="PANTHER" id="PTHR30572:SF18">
    <property type="entry name" value="ABC-TYPE MACROLIDE FAMILY EXPORT SYSTEM PERMEASE COMPONENT 2"/>
    <property type="match status" value="1"/>
</dbReference>
<dbReference type="Pfam" id="PF12704">
    <property type="entry name" value="MacB_PCD"/>
    <property type="match status" value="1"/>
</dbReference>
<feature type="transmembrane region" description="Helical" evidence="6">
    <location>
        <begin position="370"/>
        <end position="394"/>
    </location>
</feature>
<keyword evidence="3 6" id="KW-0812">Transmembrane</keyword>
<feature type="domain" description="ABC3 transporter permease C-terminal" evidence="7">
    <location>
        <begin position="678"/>
        <end position="789"/>
    </location>
</feature>
<feature type="transmembrane region" description="Helical" evidence="6">
    <location>
        <begin position="761"/>
        <end position="784"/>
    </location>
</feature>
<organism evidence="9 10">
    <name type="scientific">Pseudoalteromonas phenolica</name>
    <dbReference type="NCBI Taxonomy" id="161398"/>
    <lineage>
        <taxon>Bacteria</taxon>
        <taxon>Pseudomonadati</taxon>
        <taxon>Pseudomonadota</taxon>
        <taxon>Gammaproteobacteria</taxon>
        <taxon>Alteromonadales</taxon>
        <taxon>Pseudoalteromonadaceae</taxon>
        <taxon>Pseudoalteromonas</taxon>
    </lineage>
</organism>
<feature type="transmembrane region" description="Helical" evidence="6">
    <location>
        <begin position="273"/>
        <end position="293"/>
    </location>
</feature>
<feature type="transmembrane region" description="Helical" evidence="6">
    <location>
        <begin position="415"/>
        <end position="434"/>
    </location>
</feature>
<feature type="transmembrane region" description="Helical" evidence="6">
    <location>
        <begin position="718"/>
        <end position="741"/>
    </location>
</feature>